<feature type="domain" description="Response regulatory" evidence="6">
    <location>
        <begin position="19"/>
        <end position="136"/>
    </location>
</feature>
<keyword evidence="3" id="KW-0238">DNA-binding</keyword>
<dbReference type="AlphaFoldDB" id="D3APH0"/>
<dbReference type="PANTHER" id="PTHR42713">
    <property type="entry name" value="HISTIDINE KINASE-RELATED"/>
    <property type="match status" value="1"/>
</dbReference>
<dbReference type="Gene3D" id="3.40.50.2300">
    <property type="match status" value="1"/>
</dbReference>
<dbReference type="PROSITE" id="PS50110">
    <property type="entry name" value="RESPONSE_REGULATORY"/>
    <property type="match status" value="1"/>
</dbReference>
<keyword evidence="2" id="KW-0963">Cytoplasm</keyword>
<feature type="non-terminal residue" evidence="7">
    <location>
        <position position="444"/>
    </location>
</feature>
<evidence type="ECO:0000256" key="5">
    <source>
        <dbReference type="PROSITE-ProRule" id="PRU00169"/>
    </source>
</evidence>
<evidence type="ECO:0000313" key="8">
    <source>
        <dbReference type="Proteomes" id="UP000004968"/>
    </source>
</evidence>
<dbReference type="Proteomes" id="UP000004968">
    <property type="component" value="Unassembled WGS sequence"/>
</dbReference>
<feature type="modified residue" description="4-aspartylphosphate" evidence="5">
    <location>
        <position position="71"/>
    </location>
</feature>
<comment type="caution">
    <text evidence="7">The sequence shown here is derived from an EMBL/GenBank/DDBJ whole genome shotgun (WGS) entry which is preliminary data.</text>
</comment>
<dbReference type="SUPFAM" id="SSF52172">
    <property type="entry name" value="CheY-like"/>
    <property type="match status" value="1"/>
</dbReference>
<evidence type="ECO:0000256" key="2">
    <source>
        <dbReference type="ARBA" id="ARBA00022490"/>
    </source>
</evidence>
<evidence type="ECO:0000256" key="4">
    <source>
        <dbReference type="ARBA" id="ARBA00024867"/>
    </source>
</evidence>
<reference evidence="7 8" key="1">
    <citation type="submission" date="2010-01" db="EMBL/GenBank/DDBJ databases">
        <authorList>
            <person name="Weinstock G."/>
            <person name="Sodergren E."/>
            <person name="Clifton S."/>
            <person name="Fulton L."/>
            <person name="Fulton B."/>
            <person name="Courtney L."/>
            <person name="Fronick C."/>
            <person name="Harrison M."/>
            <person name="Strong C."/>
            <person name="Farmer C."/>
            <person name="Delahaunty K."/>
            <person name="Markovic C."/>
            <person name="Hall O."/>
            <person name="Minx P."/>
            <person name="Tomlinson C."/>
            <person name="Mitreva M."/>
            <person name="Nelson J."/>
            <person name="Hou S."/>
            <person name="Wollam A."/>
            <person name="Pepin K.H."/>
            <person name="Johnson M."/>
            <person name="Bhonagiri V."/>
            <person name="Nash W.E."/>
            <person name="Warren W."/>
            <person name="Chinwalla A."/>
            <person name="Mardis E.R."/>
            <person name="Wilson R.K."/>
        </authorList>
    </citation>
    <scope>NUCLEOTIDE SEQUENCE [LARGE SCALE GENOMIC DNA]</scope>
    <source>
        <strain evidence="7 8">DSM 13479</strain>
    </source>
</reference>
<dbReference type="InterPro" id="IPR001789">
    <property type="entry name" value="Sig_transdc_resp-reg_receiver"/>
</dbReference>
<organism evidence="7 8">
    <name type="scientific">Hungatella hathewayi DSM 13479</name>
    <dbReference type="NCBI Taxonomy" id="566550"/>
    <lineage>
        <taxon>Bacteria</taxon>
        <taxon>Bacillati</taxon>
        <taxon>Bacillota</taxon>
        <taxon>Clostridia</taxon>
        <taxon>Lachnospirales</taxon>
        <taxon>Lachnospiraceae</taxon>
        <taxon>Hungatella</taxon>
    </lineage>
</organism>
<evidence type="ECO:0000256" key="1">
    <source>
        <dbReference type="ARBA" id="ARBA00018672"/>
    </source>
</evidence>
<gene>
    <name evidence="7" type="ORF">CLOSTHATH_05522</name>
</gene>
<dbReference type="Pfam" id="PF00072">
    <property type="entry name" value="Response_reg"/>
    <property type="match status" value="1"/>
</dbReference>
<protein>
    <recommendedName>
        <fullName evidence="1">Stage 0 sporulation protein A homolog</fullName>
    </recommendedName>
</protein>
<dbReference type="GO" id="GO:0003677">
    <property type="term" value="F:DNA binding"/>
    <property type="evidence" value="ECO:0007669"/>
    <property type="project" value="UniProtKB-KW"/>
</dbReference>
<dbReference type="CDD" id="cd17536">
    <property type="entry name" value="REC_YesN-like"/>
    <property type="match status" value="1"/>
</dbReference>
<dbReference type="GO" id="GO:0000160">
    <property type="term" value="P:phosphorelay signal transduction system"/>
    <property type="evidence" value="ECO:0007669"/>
    <property type="project" value="InterPro"/>
</dbReference>
<dbReference type="PANTHER" id="PTHR42713:SF3">
    <property type="entry name" value="TRANSCRIPTIONAL REGULATORY PROTEIN HPTR"/>
    <property type="match status" value="1"/>
</dbReference>
<comment type="function">
    <text evidence="4">May play the central regulatory role in sporulation. It may be an element of the effector pathway responsible for the activation of sporulation genes in response to nutritional stress. Spo0A may act in concert with spo0H (a sigma factor) to control the expression of some genes that are critical to the sporulation process.</text>
</comment>
<dbReference type="SMART" id="SM00448">
    <property type="entry name" value="REC"/>
    <property type="match status" value="1"/>
</dbReference>
<keyword evidence="5" id="KW-0597">Phosphoprotein</keyword>
<accession>D3APH0</accession>
<evidence type="ECO:0000256" key="3">
    <source>
        <dbReference type="ARBA" id="ARBA00023125"/>
    </source>
</evidence>
<evidence type="ECO:0000259" key="6">
    <source>
        <dbReference type="PROSITE" id="PS50110"/>
    </source>
</evidence>
<dbReference type="EMBL" id="ACIO01000582">
    <property type="protein sequence ID" value="EFC96284.1"/>
    <property type="molecule type" value="Genomic_DNA"/>
</dbReference>
<dbReference type="InterPro" id="IPR051552">
    <property type="entry name" value="HptR"/>
</dbReference>
<evidence type="ECO:0000313" key="7">
    <source>
        <dbReference type="EMBL" id="EFC96284.1"/>
    </source>
</evidence>
<dbReference type="InterPro" id="IPR011006">
    <property type="entry name" value="CheY-like_superfamily"/>
</dbReference>
<name>D3APH0_9FIRM</name>
<sequence length="444" mass="52216">MGKDVKSGARGRKGTREMNILIVDDDSYVLELICKKIDWSSLGINEIYTASSAKQAKEIILEQNIHILLTDIEMPGESGLELLEWVRSRNIRLEAMFLTSYAEFEYAKKAIELKSLEYYLKPVDEHSLSKGIASSVKRCLEYEKIGAYRKQSEYLAAHSHVIEEHFWLDLTKGFFEERKEIVWERICSDKLSFTQDHHFAVILFRIMPSLGRDTDEYLRIYRNRIRKMLREFYKDTYYESVYDFTENEGQFGLCLKLEPDIFNLIDIQNTAWRLIEYLEKQEHLELYGAVSEITTIDGIYGQLMELKNLLTGLIESDEKVITCKSVKTREKIGYNMPDLEIWETVFHSGGQKILSGMITDYLEQLASEKQINSFVLRMFRMDVEQLVYQYLRKNHVEMHKLFDSKEAETLSDLALQSIEYMKQYADYLIEKSMEYTEMTEKTDS</sequence>
<proteinExistence type="predicted"/>
<dbReference type="HOGENOM" id="CLU_000445_5_0_9"/>